<evidence type="ECO:0000313" key="1">
    <source>
        <dbReference type="EMBL" id="MCC2149887.1"/>
    </source>
</evidence>
<reference evidence="1 2" key="1">
    <citation type="submission" date="2021-10" db="EMBL/GenBank/DDBJ databases">
        <title>Anaerobic single-cell dispensing facilitates the cultivation of human gut bacteria.</title>
        <authorList>
            <person name="Afrizal A."/>
        </authorList>
    </citation>
    <scope>NUCLEOTIDE SEQUENCE [LARGE SCALE GENOMIC DNA]</scope>
    <source>
        <strain evidence="1 2">CLA-AA-H246</strain>
    </source>
</reference>
<sequence length="298" mass="34843">MSYKEFIENLQKEIESRIGEATILFHKVTKNNGVTKDCFLIRENDYDVSPSVYLEDYYHAFRDGATIPELAEKVQHIYQECRNNTSLDAGHFLKFDNIKNEIFCKIIGRGRNEKLLAEVPYIPYLDLAVVFYYVLENEMFGSGSILIRQEHLDFWEVTKEELWEYARENTREKQPMHVYKMSELIREMLPEGEKLDFLKEEIPMYVMTNEKRCLGACGILYDHILQEAARLLEGSFYVLPSSVHECILVPEEAAPEAAELLSMVREINLTQVPLEEVLSDQVYHYDAKTHHLTMAFPH</sequence>
<comment type="caution">
    <text evidence="1">The sequence shown here is derived from an EMBL/GenBank/DDBJ whole genome shotgun (WGS) entry which is preliminary data.</text>
</comment>
<dbReference type="InterPro" id="IPR043743">
    <property type="entry name" value="DUF5688"/>
</dbReference>
<proteinExistence type="predicted"/>
<dbReference type="EMBL" id="JAJEQE010000046">
    <property type="protein sequence ID" value="MCC2149887.1"/>
    <property type="molecule type" value="Genomic_DNA"/>
</dbReference>
<dbReference type="RefSeq" id="WP_173897385.1">
    <property type="nucleotide sequence ID" value="NZ_JAJEQE010000046.1"/>
</dbReference>
<dbReference type="Proteomes" id="UP001299235">
    <property type="component" value="Unassembled WGS sequence"/>
</dbReference>
<gene>
    <name evidence="1" type="ORF">LKD42_11595</name>
</gene>
<evidence type="ECO:0000313" key="2">
    <source>
        <dbReference type="Proteomes" id="UP001299235"/>
    </source>
</evidence>
<accession>A0ABS8EXU8</accession>
<dbReference type="Pfam" id="PF18941">
    <property type="entry name" value="DUF5688"/>
    <property type="match status" value="1"/>
</dbReference>
<keyword evidence="2" id="KW-1185">Reference proteome</keyword>
<protein>
    <submittedName>
        <fullName evidence="1">DUF5688 family protein</fullName>
    </submittedName>
</protein>
<organism evidence="1 2">
    <name type="scientific">Hominisplanchenecus faecis</name>
    <dbReference type="NCBI Taxonomy" id="2885351"/>
    <lineage>
        <taxon>Bacteria</taxon>
        <taxon>Bacillati</taxon>
        <taxon>Bacillota</taxon>
        <taxon>Clostridia</taxon>
        <taxon>Lachnospirales</taxon>
        <taxon>Lachnospiraceae</taxon>
        <taxon>Hominisplanchenecus</taxon>
    </lineage>
</organism>
<name>A0ABS8EXU8_9FIRM</name>